<comment type="caution">
    <text evidence="1">The sequence shown here is derived from an EMBL/GenBank/DDBJ whole genome shotgun (WGS) entry which is preliminary data.</text>
</comment>
<dbReference type="OrthoDB" id="9944372at2"/>
<dbReference type="AlphaFoldDB" id="A0A1X3DAF9"/>
<dbReference type="Proteomes" id="UP000193303">
    <property type="component" value="Unassembled WGS sequence"/>
</dbReference>
<evidence type="ECO:0000313" key="2">
    <source>
        <dbReference type="Proteomes" id="UP000193303"/>
    </source>
</evidence>
<dbReference type="RefSeq" id="WP_085360596.1">
    <property type="nucleotide sequence ID" value="NZ_MTAB01000037.1"/>
</dbReference>
<proteinExistence type="predicted"/>
<dbReference type="EMBL" id="MTAB01000037">
    <property type="protein sequence ID" value="OSI16908.1"/>
    <property type="molecule type" value="Genomic_DNA"/>
</dbReference>
<gene>
    <name evidence="1" type="ORF">BV912_11235</name>
</gene>
<name>A0A1X3DAF9_9NEIS</name>
<evidence type="ECO:0000313" key="1">
    <source>
        <dbReference type="EMBL" id="OSI16908.1"/>
    </source>
</evidence>
<accession>A0A1X3DAF9</accession>
<sequence>MIESSERNSLLGAFAITGDGTVAKAYSEMMYGSWGIASKFPMFFPRGQYGKDLDLILLEFFVLGELNWFSAPQKISMGRYSKKNKDISVKIPIPMNISLAILNNDESIVKNFIFDTFSTIGDLIGLSKPLKKTDFDVERFKKDYAYFMENLFS</sequence>
<organism evidence="1 2">
    <name type="scientific">Neisseria dumasiana</name>
    <dbReference type="NCBI Taxonomy" id="1931275"/>
    <lineage>
        <taxon>Bacteria</taxon>
        <taxon>Pseudomonadati</taxon>
        <taxon>Pseudomonadota</taxon>
        <taxon>Betaproteobacteria</taxon>
        <taxon>Neisseriales</taxon>
        <taxon>Neisseriaceae</taxon>
        <taxon>Neisseria</taxon>
    </lineage>
</organism>
<reference evidence="2" key="1">
    <citation type="submission" date="2017-01" db="EMBL/GenBank/DDBJ databases">
        <authorList>
            <person name="Mah S.A."/>
            <person name="Swanson W.J."/>
            <person name="Moy G.W."/>
            <person name="Vacquier V.D."/>
        </authorList>
    </citation>
    <scope>NUCLEOTIDE SEQUENCE [LARGE SCALE GENOMIC DNA]</scope>
    <source>
        <strain evidence="2">124861</strain>
    </source>
</reference>
<protein>
    <submittedName>
        <fullName evidence="1">Uncharacterized protein</fullName>
    </submittedName>
</protein>